<reference evidence="1" key="1">
    <citation type="submission" date="2008-01" db="EMBL/GenBank/DDBJ databases">
        <title>Complete sequence of Shewanella halifaxensis HAW-EB4.</title>
        <authorList>
            <consortium name="US DOE Joint Genome Institute"/>
            <person name="Copeland A."/>
            <person name="Lucas S."/>
            <person name="Lapidus A."/>
            <person name="Glavina del Rio T."/>
            <person name="Dalin E."/>
            <person name="Tice H."/>
            <person name="Bruce D."/>
            <person name="Goodwin L."/>
            <person name="Pitluck S."/>
            <person name="Sims D."/>
            <person name="Brettin T."/>
            <person name="Detter J.C."/>
            <person name="Han C."/>
            <person name="Kuske C.R."/>
            <person name="Schmutz J."/>
            <person name="Larimer F."/>
            <person name="Land M."/>
            <person name="Hauser L."/>
            <person name="Kyrpides N."/>
            <person name="Kim E."/>
            <person name="Zhao J.-S."/>
            <person name="Richardson P."/>
        </authorList>
    </citation>
    <scope>NUCLEOTIDE SEQUENCE [LARGE SCALE GENOMIC DNA]</scope>
    <source>
        <strain evidence="1">HAW-EB4</strain>
    </source>
</reference>
<proteinExistence type="predicted"/>
<dbReference type="STRING" id="458817.Shal_0327"/>
<dbReference type="Proteomes" id="UP000001317">
    <property type="component" value="Chromosome"/>
</dbReference>
<sequence length="507" mass="56220">MTLQHRITQITRDPNLSPKQKSNFLALEAEASLPYMALSDAVTEAKESGIICDMFEGNAPFKPRYVLPDYAKFLQNGSEYLELSPVQDLDEALNALTIIYHHVPSVTNIPVYLGQLDDILLPFCQGLDPETIYRKLKLFWIMLDRTLPDAFMHVNIGPTDNIVCRTILRVDAELKQIAPNLTFMYDPQITPDELLQIAASNICECSKPHIANYPLHANSFDEKGFGIVSCYNSLPLAGGANTLVRINLKEVALKASSVDDFFNQVLPHYCQLTYELIEARAKFLHEESNFFNSFLVKEGLIEESRFAPMFGIYGMAEAVNILLGTPSNHYGHNAAANELGHKISKALDAIVKSTPVKYGYHGLALLHSQGGMNVDKDVTPGVRIPYGTEPNPIVHIQALAEHHQYYTSGISDILTIDETVKANPLAMMQLCKGALSLGFREFSANVASNDLIRVTGYMIKLSDIASFKQAGSRTNTTWLGAEAAVNTKILERQPRVIAHEQSPTHAK</sequence>
<dbReference type="OrthoDB" id="6189458at2"/>
<dbReference type="InterPro" id="IPR016905">
    <property type="entry name" value="Glycyl_radical_YjjI-like"/>
</dbReference>
<dbReference type="HOGENOM" id="CLU_046504_1_0_6"/>
<evidence type="ECO:0000313" key="2">
    <source>
        <dbReference type="Proteomes" id="UP000001317"/>
    </source>
</evidence>
<dbReference type="SUPFAM" id="SSF51998">
    <property type="entry name" value="PFL-like glycyl radical enzymes"/>
    <property type="match status" value="1"/>
</dbReference>
<dbReference type="NCBIfam" id="TIGR04040">
    <property type="entry name" value="glycyl_YjjI"/>
    <property type="match status" value="1"/>
</dbReference>
<dbReference type="AlphaFoldDB" id="B0TPN2"/>
<dbReference type="Pfam" id="PF11230">
    <property type="entry name" value="YjjI-like"/>
    <property type="match status" value="1"/>
</dbReference>
<dbReference type="KEGG" id="shl:Shal_0327"/>
<dbReference type="eggNOG" id="COG1328">
    <property type="taxonomic scope" value="Bacteria"/>
</dbReference>
<name>B0TPN2_SHEHH</name>
<keyword evidence="2" id="KW-1185">Reference proteome</keyword>
<dbReference type="EMBL" id="CP000931">
    <property type="protein sequence ID" value="ABZ74903.1"/>
    <property type="molecule type" value="Genomic_DNA"/>
</dbReference>
<dbReference type="Gene3D" id="3.20.70.20">
    <property type="match status" value="1"/>
</dbReference>
<dbReference type="RefSeq" id="WP_012275458.1">
    <property type="nucleotide sequence ID" value="NC_010334.1"/>
</dbReference>
<evidence type="ECO:0008006" key="3">
    <source>
        <dbReference type="Google" id="ProtNLM"/>
    </source>
</evidence>
<evidence type="ECO:0000313" key="1">
    <source>
        <dbReference type="EMBL" id="ABZ74903.1"/>
    </source>
</evidence>
<dbReference type="PIRSF" id="PIRSF028991">
    <property type="entry name" value="Glycl_rad_HI0521_prd"/>
    <property type="match status" value="1"/>
</dbReference>
<gene>
    <name evidence="1" type="ordered locus">Shal_0327</name>
</gene>
<accession>B0TPN2</accession>
<organism evidence="1 2">
    <name type="scientific">Shewanella halifaxensis (strain HAW-EB4)</name>
    <dbReference type="NCBI Taxonomy" id="458817"/>
    <lineage>
        <taxon>Bacteria</taxon>
        <taxon>Pseudomonadati</taxon>
        <taxon>Pseudomonadota</taxon>
        <taxon>Gammaproteobacteria</taxon>
        <taxon>Alteromonadales</taxon>
        <taxon>Shewanellaceae</taxon>
        <taxon>Shewanella</taxon>
    </lineage>
</organism>
<protein>
    <recommendedName>
        <fullName evidence="3">YjjI family glycine radical enzyme</fullName>
    </recommendedName>
</protein>